<comment type="similarity">
    <text evidence="1">Belongs to the sigma-70 factor family. ECF subfamily.</text>
</comment>
<dbReference type="GO" id="GO:0003677">
    <property type="term" value="F:DNA binding"/>
    <property type="evidence" value="ECO:0007669"/>
    <property type="project" value="InterPro"/>
</dbReference>
<dbReference type="Gene3D" id="1.10.10.10">
    <property type="entry name" value="Winged helix-like DNA-binding domain superfamily/Winged helix DNA-binding domain"/>
    <property type="match status" value="1"/>
</dbReference>
<keyword evidence="2" id="KW-0805">Transcription regulation</keyword>
<keyword evidence="4" id="KW-0804">Transcription</keyword>
<dbReference type="PANTHER" id="PTHR43133:SF63">
    <property type="entry name" value="RNA POLYMERASE SIGMA FACTOR FECI-RELATED"/>
    <property type="match status" value="1"/>
</dbReference>
<dbReference type="InterPro" id="IPR007627">
    <property type="entry name" value="RNA_pol_sigma70_r2"/>
</dbReference>
<gene>
    <name evidence="8" type="ORF">CW354_04540</name>
</gene>
<evidence type="ECO:0000256" key="5">
    <source>
        <dbReference type="SAM" id="MobiDB-lite"/>
    </source>
</evidence>
<dbReference type="InterPro" id="IPR039425">
    <property type="entry name" value="RNA_pol_sigma-70-like"/>
</dbReference>
<keyword evidence="9" id="KW-1185">Reference proteome</keyword>
<feature type="domain" description="RNA polymerase sigma-70 region 2" evidence="6">
    <location>
        <begin position="22"/>
        <end position="86"/>
    </location>
</feature>
<evidence type="ECO:0000256" key="1">
    <source>
        <dbReference type="ARBA" id="ARBA00010641"/>
    </source>
</evidence>
<evidence type="ECO:0000259" key="7">
    <source>
        <dbReference type="Pfam" id="PF08281"/>
    </source>
</evidence>
<evidence type="ECO:0000256" key="4">
    <source>
        <dbReference type="ARBA" id="ARBA00023163"/>
    </source>
</evidence>
<dbReference type="SUPFAM" id="SSF88946">
    <property type="entry name" value="Sigma2 domain of RNA polymerase sigma factors"/>
    <property type="match status" value="1"/>
</dbReference>
<dbReference type="AlphaFoldDB" id="A0A2S7K9P3"/>
<dbReference type="Pfam" id="PF04542">
    <property type="entry name" value="Sigma70_r2"/>
    <property type="match status" value="1"/>
</dbReference>
<dbReference type="EMBL" id="PJCH01000003">
    <property type="protein sequence ID" value="PQA89212.1"/>
    <property type="molecule type" value="Genomic_DNA"/>
</dbReference>
<dbReference type="InterPro" id="IPR013325">
    <property type="entry name" value="RNA_pol_sigma_r2"/>
</dbReference>
<dbReference type="InterPro" id="IPR036388">
    <property type="entry name" value="WH-like_DNA-bd_sf"/>
</dbReference>
<feature type="region of interest" description="Disordered" evidence="5">
    <location>
        <begin position="182"/>
        <end position="206"/>
    </location>
</feature>
<name>A0A2S7K9P3_9PROT</name>
<comment type="caution">
    <text evidence="8">The sequence shown here is derived from an EMBL/GenBank/DDBJ whole genome shotgun (WGS) entry which is preliminary data.</text>
</comment>
<reference evidence="8 9" key="1">
    <citation type="submission" date="2017-12" db="EMBL/GenBank/DDBJ databases">
        <authorList>
            <person name="Hurst M.R.H."/>
        </authorList>
    </citation>
    <scope>NUCLEOTIDE SEQUENCE [LARGE SCALE GENOMIC DNA]</scope>
    <source>
        <strain evidence="8 9">SY-3-19</strain>
    </source>
</reference>
<keyword evidence="3" id="KW-0731">Sigma factor</keyword>
<evidence type="ECO:0000259" key="6">
    <source>
        <dbReference type="Pfam" id="PF04542"/>
    </source>
</evidence>
<feature type="domain" description="RNA polymerase sigma factor 70 region 4 type 2" evidence="7">
    <location>
        <begin position="119"/>
        <end position="171"/>
    </location>
</feature>
<dbReference type="Pfam" id="PF08281">
    <property type="entry name" value="Sigma70_r4_2"/>
    <property type="match status" value="1"/>
</dbReference>
<evidence type="ECO:0000313" key="9">
    <source>
        <dbReference type="Proteomes" id="UP000239504"/>
    </source>
</evidence>
<accession>A0A2S7K9P3</accession>
<proteinExistence type="inferred from homology"/>
<evidence type="ECO:0000256" key="3">
    <source>
        <dbReference type="ARBA" id="ARBA00023082"/>
    </source>
</evidence>
<evidence type="ECO:0000313" key="8">
    <source>
        <dbReference type="EMBL" id="PQA89212.1"/>
    </source>
</evidence>
<organism evidence="8 9">
    <name type="scientific">Hyphococcus luteus</name>
    <dbReference type="NCBI Taxonomy" id="2058213"/>
    <lineage>
        <taxon>Bacteria</taxon>
        <taxon>Pseudomonadati</taxon>
        <taxon>Pseudomonadota</taxon>
        <taxon>Alphaproteobacteria</taxon>
        <taxon>Parvularculales</taxon>
        <taxon>Parvularculaceae</taxon>
        <taxon>Hyphococcus</taxon>
    </lineage>
</organism>
<sequence length="206" mass="23350">MADQDEKKERTDGGSGWFLAHVHRHSEALKRYLLQLSRSPHEAEEIEQEAYLRVYEAQRGQDIENPRAFLFRTAHNLFIQRYRKNRNSPIEAVEDVDALSVKDMCAAADDLLVARERLGALAEAIDRLPPQARRVFIMRKVYNLSHKEISDVLGIAPSTIEKHVGRGIVACRDFLTRHDAGENVHDDGYDDRDSASSGADKRGGRS</sequence>
<dbReference type="NCBIfam" id="TIGR02937">
    <property type="entry name" value="sigma70-ECF"/>
    <property type="match status" value="1"/>
</dbReference>
<dbReference type="OrthoDB" id="7268940at2"/>
<dbReference type="InterPro" id="IPR013249">
    <property type="entry name" value="RNA_pol_sigma70_r4_t2"/>
</dbReference>
<dbReference type="Proteomes" id="UP000239504">
    <property type="component" value="Unassembled WGS sequence"/>
</dbReference>
<dbReference type="InterPro" id="IPR014284">
    <property type="entry name" value="RNA_pol_sigma-70_dom"/>
</dbReference>
<dbReference type="InterPro" id="IPR013324">
    <property type="entry name" value="RNA_pol_sigma_r3/r4-like"/>
</dbReference>
<dbReference type="CDD" id="cd06171">
    <property type="entry name" value="Sigma70_r4"/>
    <property type="match status" value="1"/>
</dbReference>
<dbReference type="Gene3D" id="1.10.1740.10">
    <property type="match status" value="1"/>
</dbReference>
<dbReference type="RefSeq" id="WP_104828850.1">
    <property type="nucleotide sequence ID" value="NZ_PJCH01000003.1"/>
</dbReference>
<dbReference type="GO" id="GO:0006352">
    <property type="term" value="P:DNA-templated transcription initiation"/>
    <property type="evidence" value="ECO:0007669"/>
    <property type="project" value="InterPro"/>
</dbReference>
<dbReference type="PANTHER" id="PTHR43133">
    <property type="entry name" value="RNA POLYMERASE ECF-TYPE SIGMA FACTO"/>
    <property type="match status" value="1"/>
</dbReference>
<evidence type="ECO:0000256" key="2">
    <source>
        <dbReference type="ARBA" id="ARBA00023015"/>
    </source>
</evidence>
<dbReference type="GO" id="GO:0016987">
    <property type="term" value="F:sigma factor activity"/>
    <property type="evidence" value="ECO:0007669"/>
    <property type="project" value="UniProtKB-KW"/>
</dbReference>
<dbReference type="SUPFAM" id="SSF88659">
    <property type="entry name" value="Sigma3 and sigma4 domains of RNA polymerase sigma factors"/>
    <property type="match status" value="1"/>
</dbReference>
<protein>
    <submittedName>
        <fullName evidence="8">Sigma-70 family RNA polymerase sigma factor</fullName>
    </submittedName>
</protein>